<dbReference type="Pfam" id="PF07501">
    <property type="entry name" value="G5"/>
    <property type="match status" value="1"/>
</dbReference>
<keyword evidence="1" id="KW-0732">Signal</keyword>
<dbReference type="AlphaFoldDB" id="A0A212LWD2"/>
<dbReference type="SMART" id="SM01208">
    <property type="entry name" value="G5"/>
    <property type="match status" value="1"/>
</dbReference>
<dbReference type="InterPro" id="IPR022029">
    <property type="entry name" value="YoaR-like_PG-bd"/>
</dbReference>
<feature type="domain" description="G5" evidence="3">
    <location>
        <begin position="362"/>
        <end position="442"/>
    </location>
</feature>
<dbReference type="PROSITE" id="PS51109">
    <property type="entry name" value="G5"/>
    <property type="match status" value="1"/>
</dbReference>
<dbReference type="PANTHER" id="PTHR35788:SF1">
    <property type="entry name" value="EXPORTED PROTEIN"/>
    <property type="match status" value="1"/>
</dbReference>
<dbReference type="PANTHER" id="PTHR35788">
    <property type="entry name" value="EXPORTED PROTEIN-RELATED"/>
    <property type="match status" value="1"/>
</dbReference>
<gene>
    <name evidence="4" type="ORF">KL86SPO_40295</name>
</gene>
<feature type="region of interest" description="Disordered" evidence="2">
    <location>
        <begin position="440"/>
        <end position="472"/>
    </location>
</feature>
<dbReference type="Gene3D" id="2.20.230.10">
    <property type="entry name" value="Resuscitation-promoting factor rpfb"/>
    <property type="match status" value="1"/>
</dbReference>
<dbReference type="EMBL" id="FMJE01000004">
    <property type="protein sequence ID" value="SCM81811.1"/>
    <property type="molecule type" value="Genomic_DNA"/>
</dbReference>
<dbReference type="Pfam" id="PF12229">
    <property type="entry name" value="PG_binding_4"/>
    <property type="match status" value="1"/>
</dbReference>
<dbReference type="InterPro" id="IPR052913">
    <property type="entry name" value="Glycopeptide_resist_protein"/>
</dbReference>
<evidence type="ECO:0000313" key="4">
    <source>
        <dbReference type="EMBL" id="SCM81811.1"/>
    </source>
</evidence>
<evidence type="ECO:0000259" key="3">
    <source>
        <dbReference type="PROSITE" id="PS51109"/>
    </source>
</evidence>
<organism evidence="4">
    <name type="scientific">uncultured Sporomusa sp</name>
    <dbReference type="NCBI Taxonomy" id="307249"/>
    <lineage>
        <taxon>Bacteria</taxon>
        <taxon>Bacillati</taxon>
        <taxon>Bacillota</taxon>
        <taxon>Negativicutes</taxon>
        <taxon>Selenomonadales</taxon>
        <taxon>Sporomusaceae</taxon>
        <taxon>Sporomusa</taxon>
        <taxon>environmental samples</taxon>
    </lineage>
</organism>
<evidence type="ECO:0000256" key="1">
    <source>
        <dbReference type="ARBA" id="ARBA00022729"/>
    </source>
</evidence>
<accession>A0A212LWD2</accession>
<evidence type="ECO:0000256" key="2">
    <source>
        <dbReference type="SAM" id="MobiDB-lite"/>
    </source>
</evidence>
<dbReference type="Pfam" id="PF04294">
    <property type="entry name" value="VanW"/>
    <property type="match status" value="1"/>
</dbReference>
<name>A0A212LWD2_9FIRM</name>
<sequence length="472" mass="51553">MRHWAGIILAVAVIVTGAVAFWLAQPLFAQTVYTGVKVGKMEVGGKTRAEVVQLLAGWQQDQLLKPILLSHETAVFRIEPEHIDYVINIEATADAVWQFGREGSVWERIKKIRMAKNEGWSIPLAIKYNENKLDSIIEQLQETVNRSPRNATLSLRTGGILPEEEGRRLDIVMLKERVLAALNRADAGTIVLPVTPVYPEITGTELAENGIKELIAVYTTEFNAEDANRTANVRLSAQKINGKLLYPGQIFSYNDTVGPREKSQGFKEAMEIINGEFVPGIGGGVCQVSSTLYNAVIMSGLAIVERTNHSKPLSYVPLGRDATVVYNAIDFKFVNNSPAPVMVMAEAIGNKLNVGIFGQRALDKNIEIAITRQQAIAPTIVKKADPALAPGQSKIEKPGKSGYEVTVVRIIRDSTGKELKREILSRDKYAPDNTVVRFGPEPKAVQSEVPQASKPLVPAGVSENLPEAAGTQ</sequence>
<dbReference type="RefSeq" id="WP_288184691.1">
    <property type="nucleotide sequence ID" value="NZ_LT608335.1"/>
</dbReference>
<reference evidence="4" key="1">
    <citation type="submission" date="2016-08" db="EMBL/GenBank/DDBJ databases">
        <authorList>
            <person name="Seilhamer J.J."/>
        </authorList>
    </citation>
    <scope>NUCLEOTIDE SEQUENCE</scope>
    <source>
        <strain evidence="4">86</strain>
    </source>
</reference>
<protein>
    <submittedName>
        <fullName evidence="4">VanW family protein</fullName>
    </submittedName>
</protein>
<proteinExistence type="predicted"/>
<dbReference type="InterPro" id="IPR011098">
    <property type="entry name" value="G5_dom"/>
</dbReference>
<dbReference type="InterPro" id="IPR007391">
    <property type="entry name" value="Vancomycin_resist_VanW"/>
</dbReference>